<dbReference type="SUPFAM" id="SSF46785">
    <property type="entry name" value="Winged helix' DNA-binding domain"/>
    <property type="match status" value="1"/>
</dbReference>
<feature type="domain" description="HTH arsR-type" evidence="1">
    <location>
        <begin position="7"/>
        <end position="89"/>
    </location>
</feature>
<dbReference type="Gene3D" id="1.10.10.10">
    <property type="entry name" value="Winged helix-like DNA-binding domain superfamily/Winged helix DNA-binding domain"/>
    <property type="match status" value="1"/>
</dbReference>
<evidence type="ECO:0000259" key="1">
    <source>
        <dbReference type="SMART" id="SM00418"/>
    </source>
</evidence>
<accession>A0A542YJB4</accession>
<reference evidence="2 3" key="1">
    <citation type="submission" date="2019-06" db="EMBL/GenBank/DDBJ databases">
        <title>Sequencing the genomes of 1000 actinobacteria strains.</title>
        <authorList>
            <person name="Klenk H.-P."/>
        </authorList>
    </citation>
    <scope>NUCLEOTIDE SEQUENCE [LARGE SCALE GENOMIC DNA]</scope>
    <source>
        <strain evidence="2 3">DSM 26477</strain>
    </source>
</reference>
<dbReference type="EMBL" id="VFOM01000001">
    <property type="protein sequence ID" value="TQL48195.1"/>
    <property type="molecule type" value="Genomic_DNA"/>
</dbReference>
<dbReference type="SMART" id="SM00418">
    <property type="entry name" value="HTH_ARSR"/>
    <property type="match status" value="1"/>
</dbReference>
<dbReference type="CDD" id="cd00090">
    <property type="entry name" value="HTH_ARSR"/>
    <property type="match status" value="1"/>
</dbReference>
<name>A0A542YJB4_9MICO</name>
<dbReference type="GO" id="GO:0003700">
    <property type="term" value="F:DNA-binding transcription factor activity"/>
    <property type="evidence" value="ECO:0007669"/>
    <property type="project" value="InterPro"/>
</dbReference>
<comment type="caution">
    <text evidence="2">The sequence shown here is derived from an EMBL/GenBank/DDBJ whole genome shotgun (WGS) entry which is preliminary data.</text>
</comment>
<dbReference type="InterPro" id="IPR036388">
    <property type="entry name" value="WH-like_DNA-bd_sf"/>
</dbReference>
<gene>
    <name evidence="2" type="ORF">FB562_1281</name>
</gene>
<dbReference type="InterPro" id="IPR036390">
    <property type="entry name" value="WH_DNA-bd_sf"/>
</dbReference>
<protein>
    <recommendedName>
        <fullName evidence="1">HTH arsR-type domain-containing protein</fullName>
    </recommendedName>
</protein>
<dbReference type="InterPro" id="IPR001845">
    <property type="entry name" value="HTH_ArsR_DNA-bd_dom"/>
</dbReference>
<dbReference type="AlphaFoldDB" id="A0A542YJB4"/>
<sequence length="196" mass="21413">MKPRVPTLTPILRSDTQGRMLAALYLHPSREYRATELAGEARVSLPTILRDIDRLVEAGFIKERTSGRNRYLSVNAEHPIFEAMATVIRYAYGPLAVLPSLLAGVPGIEEAHLFGSWAARYQGVTGSDPNDIDVVAIGNADRMRIYETAGEATAILGREVNIRAVSRDAWERHSDAFLTAVKDGPLVEISLGETAA</sequence>
<evidence type="ECO:0000313" key="2">
    <source>
        <dbReference type="EMBL" id="TQL48195.1"/>
    </source>
</evidence>
<dbReference type="Proteomes" id="UP000317998">
    <property type="component" value="Unassembled WGS sequence"/>
</dbReference>
<dbReference type="InterPro" id="IPR011991">
    <property type="entry name" value="ArsR-like_HTH"/>
</dbReference>
<evidence type="ECO:0000313" key="3">
    <source>
        <dbReference type="Proteomes" id="UP000317998"/>
    </source>
</evidence>
<organism evidence="2 3">
    <name type="scientific">Homoserinimonas aerilata</name>
    <dbReference type="NCBI Taxonomy" id="1162970"/>
    <lineage>
        <taxon>Bacteria</taxon>
        <taxon>Bacillati</taxon>
        <taxon>Actinomycetota</taxon>
        <taxon>Actinomycetes</taxon>
        <taxon>Micrococcales</taxon>
        <taxon>Microbacteriaceae</taxon>
        <taxon>Homoserinimonas</taxon>
    </lineage>
</organism>
<keyword evidence="3" id="KW-1185">Reference proteome</keyword>
<proteinExistence type="predicted"/>